<keyword evidence="1" id="KW-0812">Transmembrane</keyword>
<protein>
    <submittedName>
        <fullName evidence="2">Uncharacterized protein</fullName>
    </submittedName>
</protein>
<dbReference type="EMBL" id="LAZR01054613">
    <property type="protein sequence ID" value="KKK78179.1"/>
    <property type="molecule type" value="Genomic_DNA"/>
</dbReference>
<evidence type="ECO:0000256" key="1">
    <source>
        <dbReference type="SAM" id="Phobius"/>
    </source>
</evidence>
<keyword evidence="1" id="KW-0472">Membrane</keyword>
<proteinExistence type="predicted"/>
<dbReference type="AlphaFoldDB" id="A0A0F9AI43"/>
<feature type="transmembrane region" description="Helical" evidence="1">
    <location>
        <begin position="5"/>
        <end position="24"/>
    </location>
</feature>
<sequence length="56" mass="6230">MFPSLVNWLLVILAGLATGVIMVPVRWGMIATWLGSSVVGYIGFWVYLIFTIDRGK</sequence>
<feature type="transmembrane region" description="Helical" evidence="1">
    <location>
        <begin position="30"/>
        <end position="50"/>
    </location>
</feature>
<reference evidence="2" key="1">
    <citation type="journal article" date="2015" name="Nature">
        <title>Complex archaea that bridge the gap between prokaryotes and eukaryotes.</title>
        <authorList>
            <person name="Spang A."/>
            <person name="Saw J.H."/>
            <person name="Jorgensen S.L."/>
            <person name="Zaremba-Niedzwiedzka K."/>
            <person name="Martijn J."/>
            <person name="Lind A.E."/>
            <person name="van Eijk R."/>
            <person name="Schleper C."/>
            <person name="Guy L."/>
            <person name="Ettema T.J."/>
        </authorList>
    </citation>
    <scope>NUCLEOTIDE SEQUENCE</scope>
</reference>
<name>A0A0F9AI43_9ZZZZ</name>
<organism evidence="2">
    <name type="scientific">marine sediment metagenome</name>
    <dbReference type="NCBI Taxonomy" id="412755"/>
    <lineage>
        <taxon>unclassified sequences</taxon>
        <taxon>metagenomes</taxon>
        <taxon>ecological metagenomes</taxon>
    </lineage>
</organism>
<evidence type="ECO:0000313" key="2">
    <source>
        <dbReference type="EMBL" id="KKK78179.1"/>
    </source>
</evidence>
<gene>
    <name evidence="2" type="ORF">LCGC14_2846140</name>
</gene>
<keyword evidence="1" id="KW-1133">Transmembrane helix</keyword>
<comment type="caution">
    <text evidence="2">The sequence shown here is derived from an EMBL/GenBank/DDBJ whole genome shotgun (WGS) entry which is preliminary data.</text>
</comment>
<accession>A0A0F9AI43</accession>